<comment type="caution">
    <text evidence="1">The sequence shown here is derived from an EMBL/GenBank/DDBJ whole genome shotgun (WGS) entry which is preliminary data.</text>
</comment>
<dbReference type="Proteomes" id="UP001299876">
    <property type="component" value="Unassembled WGS sequence"/>
</dbReference>
<sequence length="87" mass="9637">MAVETLYRSTGDVETTFVDRKLCDAHDAMLELAESVMSMLMNQIPCLSEKQAEDVGIFMSKNRTAFASAFKNNPSALDELKKAEATE</sequence>
<reference evidence="1 2" key="1">
    <citation type="submission" date="2022-02" db="EMBL/GenBank/DDBJ databases">
        <title>Comparative genomics of the first Antarctic Pseudomonas spp. capable of biotransforming 2,4,6-Trinitrotoluene.</title>
        <authorList>
            <person name="Cabrera M.A."/>
            <person name="Marquez S.L."/>
            <person name="Perez-Donoso J.M."/>
        </authorList>
    </citation>
    <scope>NUCLEOTIDE SEQUENCE [LARGE SCALE GENOMIC DNA]</scope>
    <source>
        <strain evidence="1 2">TNT19</strain>
    </source>
</reference>
<evidence type="ECO:0000313" key="1">
    <source>
        <dbReference type="EMBL" id="MCK1788602.1"/>
    </source>
</evidence>
<dbReference type="Pfam" id="PF07130">
    <property type="entry name" value="YebG"/>
    <property type="match status" value="1"/>
</dbReference>
<proteinExistence type="predicted"/>
<organism evidence="1 2">
    <name type="scientific">Pseudomonas violetae</name>
    <dbReference type="NCBI Taxonomy" id="2915813"/>
    <lineage>
        <taxon>Bacteria</taxon>
        <taxon>Pseudomonadati</taxon>
        <taxon>Pseudomonadota</taxon>
        <taxon>Gammaproteobacteria</taxon>
        <taxon>Pseudomonadales</taxon>
        <taxon>Pseudomonadaceae</taxon>
        <taxon>Pseudomonas</taxon>
    </lineage>
</organism>
<protein>
    <submittedName>
        <fullName evidence="1">YebG family protein</fullName>
    </submittedName>
</protein>
<dbReference type="Gene3D" id="1.10.10.710">
    <property type="entry name" value="PSPTO_1197 like"/>
    <property type="match status" value="1"/>
</dbReference>
<keyword evidence="2" id="KW-1185">Reference proteome</keyword>
<dbReference type="InterPro" id="IPR009813">
    <property type="entry name" value="Uncharacterised_YebG"/>
</dbReference>
<gene>
    <name evidence="1" type="ORF">L9059_00045</name>
</gene>
<accession>A0ABT0ESA0</accession>
<dbReference type="RefSeq" id="WP_247285329.1">
    <property type="nucleotide sequence ID" value="NZ_JAKNRW010000001.1"/>
</dbReference>
<dbReference type="InterPro" id="IPR038627">
    <property type="entry name" value="YebG-like_sf"/>
</dbReference>
<dbReference type="EMBL" id="JAKNRW010000001">
    <property type="protein sequence ID" value="MCK1788602.1"/>
    <property type="molecule type" value="Genomic_DNA"/>
</dbReference>
<name>A0ABT0ESA0_9PSED</name>
<evidence type="ECO:0000313" key="2">
    <source>
        <dbReference type="Proteomes" id="UP001299876"/>
    </source>
</evidence>